<keyword evidence="1 7" id="KW-0479">Metal-binding</keyword>
<dbReference type="RefSeq" id="WP_236098817.1">
    <property type="nucleotide sequence ID" value="NZ_JAKGUD010000003.1"/>
</dbReference>
<dbReference type="PROSITE" id="PS01300">
    <property type="entry name" value="RECR"/>
    <property type="match status" value="1"/>
</dbReference>
<evidence type="ECO:0000256" key="2">
    <source>
        <dbReference type="ARBA" id="ARBA00022763"/>
    </source>
</evidence>
<comment type="function">
    <text evidence="7">May play a role in DNA repair. It seems to be involved in an RecBC-independent recombinational process of DNA repair. It may act with RecF and RecO.</text>
</comment>
<dbReference type="Pfam" id="PF02132">
    <property type="entry name" value="RecR_ZnF"/>
    <property type="match status" value="1"/>
</dbReference>
<dbReference type="CDD" id="cd01025">
    <property type="entry name" value="TOPRIM_recR"/>
    <property type="match status" value="1"/>
</dbReference>
<name>A0ABS9ELJ2_9BACT</name>
<dbReference type="InterPro" id="IPR006171">
    <property type="entry name" value="TOPRIM_dom"/>
</dbReference>
<reference evidence="9 10" key="1">
    <citation type="submission" date="2022-01" db="EMBL/GenBank/DDBJ databases">
        <title>Dethiosulfovibrio faecalis sp. nov., a novel proteolytic, non-sulfur-reducing bacterium isolated from a marine aquaculture solid waste bioreactor.</title>
        <authorList>
            <person name="Grabowski S."/>
            <person name="Apolinario E."/>
            <person name="Schneider N."/>
            <person name="Marshall C.W."/>
            <person name="Sowers K.R."/>
        </authorList>
    </citation>
    <scope>NUCLEOTIDE SEQUENCE [LARGE SCALE GENOMIC DNA]</scope>
    <source>
        <strain evidence="9 10">DSM 12537</strain>
    </source>
</reference>
<keyword evidence="4 7" id="KW-0862">Zinc</keyword>
<gene>
    <name evidence="7 9" type="primary">recR</name>
    <name evidence="9" type="ORF">L2W38_04440</name>
</gene>
<comment type="similarity">
    <text evidence="7">Belongs to the RecR family.</text>
</comment>
<keyword evidence="3 7" id="KW-0863">Zinc-finger</keyword>
<dbReference type="InterPro" id="IPR000093">
    <property type="entry name" value="DNA_Rcmb_RecR"/>
</dbReference>
<accession>A0ABS9ELJ2</accession>
<proteinExistence type="inferred from homology"/>
<organism evidence="9 10">
    <name type="scientific">Dethiosulfovibrio marinus</name>
    <dbReference type="NCBI Taxonomy" id="133532"/>
    <lineage>
        <taxon>Bacteria</taxon>
        <taxon>Thermotogati</taxon>
        <taxon>Synergistota</taxon>
        <taxon>Synergistia</taxon>
        <taxon>Synergistales</taxon>
        <taxon>Dethiosulfovibrionaceae</taxon>
        <taxon>Dethiosulfovibrio</taxon>
    </lineage>
</organism>
<dbReference type="SMART" id="SM00493">
    <property type="entry name" value="TOPRIM"/>
    <property type="match status" value="1"/>
</dbReference>
<keyword evidence="10" id="KW-1185">Reference proteome</keyword>
<evidence type="ECO:0000256" key="4">
    <source>
        <dbReference type="ARBA" id="ARBA00022833"/>
    </source>
</evidence>
<dbReference type="Pfam" id="PF13662">
    <property type="entry name" value="Toprim_4"/>
    <property type="match status" value="1"/>
</dbReference>
<dbReference type="InterPro" id="IPR023627">
    <property type="entry name" value="Rcmb_RecR"/>
</dbReference>
<dbReference type="InterPro" id="IPR034137">
    <property type="entry name" value="TOPRIM_RecR"/>
</dbReference>
<evidence type="ECO:0000256" key="5">
    <source>
        <dbReference type="ARBA" id="ARBA00023172"/>
    </source>
</evidence>
<evidence type="ECO:0000256" key="6">
    <source>
        <dbReference type="ARBA" id="ARBA00023204"/>
    </source>
</evidence>
<evidence type="ECO:0000313" key="10">
    <source>
        <dbReference type="Proteomes" id="UP001200430"/>
    </source>
</evidence>
<dbReference type="Gene3D" id="1.10.8.420">
    <property type="entry name" value="RecR Domain 1"/>
    <property type="match status" value="1"/>
</dbReference>
<dbReference type="Pfam" id="PF21175">
    <property type="entry name" value="RecR_C"/>
    <property type="match status" value="1"/>
</dbReference>
<evidence type="ECO:0000256" key="7">
    <source>
        <dbReference type="HAMAP-Rule" id="MF_00017"/>
    </source>
</evidence>
<dbReference type="PANTHER" id="PTHR30446">
    <property type="entry name" value="RECOMBINATION PROTEIN RECR"/>
    <property type="match status" value="1"/>
</dbReference>
<comment type="caution">
    <text evidence="9">The sequence shown here is derived from an EMBL/GenBank/DDBJ whole genome shotgun (WGS) entry which is preliminary data.</text>
</comment>
<sequence length="203" mass="22151">MALPGPFERLIGLLKRLPGVGEKSARRMAFFVFQAPEGYSIELADALLSLKKSLSVCEICGNLTDRQPCNICSDPLRDRSILCVVEGIEDLLSIEQAGVYDGLYYVLGGTVSPLDGEDLPEGSLDRLINMIEREKISEVIIATNPRVEGDMTYHSVLSALKGMPDLKKSRLSYGLPVGGSIEFADRVTLHAAMDTRIFVSGED</sequence>
<feature type="domain" description="Toprim" evidence="8">
    <location>
        <begin position="80"/>
        <end position="176"/>
    </location>
</feature>
<keyword evidence="5 7" id="KW-0233">DNA recombination</keyword>
<dbReference type="Gene3D" id="6.10.250.240">
    <property type="match status" value="1"/>
</dbReference>
<dbReference type="PROSITE" id="PS50880">
    <property type="entry name" value="TOPRIM"/>
    <property type="match status" value="1"/>
</dbReference>
<dbReference type="InterPro" id="IPR015967">
    <property type="entry name" value="Rcmb_RecR_Znf"/>
</dbReference>
<dbReference type="NCBIfam" id="TIGR00615">
    <property type="entry name" value="recR"/>
    <property type="match status" value="1"/>
</dbReference>
<keyword evidence="6 7" id="KW-0234">DNA repair</keyword>
<evidence type="ECO:0000259" key="8">
    <source>
        <dbReference type="PROSITE" id="PS50880"/>
    </source>
</evidence>
<keyword evidence="2 7" id="KW-0227">DNA damage</keyword>
<evidence type="ECO:0000256" key="1">
    <source>
        <dbReference type="ARBA" id="ARBA00022723"/>
    </source>
</evidence>
<evidence type="ECO:0000313" key="9">
    <source>
        <dbReference type="EMBL" id="MCF4142064.1"/>
    </source>
</evidence>
<protein>
    <recommendedName>
        <fullName evidence="7">Recombination protein RecR</fullName>
    </recommendedName>
</protein>
<dbReference type="Proteomes" id="UP001200430">
    <property type="component" value="Unassembled WGS sequence"/>
</dbReference>
<dbReference type="Gene3D" id="3.40.1360.10">
    <property type="match status" value="1"/>
</dbReference>
<dbReference type="EMBL" id="JAKGUD010000003">
    <property type="protein sequence ID" value="MCF4142064.1"/>
    <property type="molecule type" value="Genomic_DNA"/>
</dbReference>
<dbReference type="Gene3D" id="3.30.60.80">
    <property type="match status" value="1"/>
</dbReference>
<dbReference type="Pfam" id="PF21176">
    <property type="entry name" value="RecR_HhH"/>
    <property type="match status" value="1"/>
</dbReference>
<dbReference type="PANTHER" id="PTHR30446:SF0">
    <property type="entry name" value="RECOMBINATION PROTEIN RECR"/>
    <property type="match status" value="1"/>
</dbReference>
<evidence type="ECO:0000256" key="3">
    <source>
        <dbReference type="ARBA" id="ARBA00022771"/>
    </source>
</evidence>
<feature type="zinc finger region" description="C4-type" evidence="7">
    <location>
        <begin position="57"/>
        <end position="72"/>
    </location>
</feature>
<dbReference type="HAMAP" id="MF_00017">
    <property type="entry name" value="RecR"/>
    <property type="match status" value="1"/>
</dbReference>
<dbReference type="SUPFAM" id="SSF111304">
    <property type="entry name" value="Recombination protein RecR"/>
    <property type="match status" value="1"/>
</dbReference>